<dbReference type="PANTHER" id="PTHR35609">
    <property type="entry name" value="MACRO DOMAIN-CONTAINING PROTEIN"/>
    <property type="match status" value="1"/>
</dbReference>
<dbReference type="PANTHER" id="PTHR35609:SF1">
    <property type="entry name" value="MACRO DOMAIN-CONTAINING PROTEIN"/>
    <property type="match status" value="1"/>
</dbReference>
<feature type="signal peptide" evidence="1">
    <location>
        <begin position="1"/>
        <end position="20"/>
    </location>
</feature>
<gene>
    <name evidence="2" type="ORF">PANT1444_LOCUS15173</name>
</gene>
<name>A0A7S0HV30_9EUKA</name>
<dbReference type="EMBL" id="HBEP01026706">
    <property type="protein sequence ID" value="CAD8499119.1"/>
    <property type="molecule type" value="Transcribed_RNA"/>
</dbReference>
<accession>A0A7S0HV30</accession>
<organism evidence="2">
    <name type="scientific">Phaeocystis antarctica</name>
    <dbReference type="NCBI Taxonomy" id="33657"/>
    <lineage>
        <taxon>Eukaryota</taxon>
        <taxon>Haptista</taxon>
        <taxon>Haptophyta</taxon>
        <taxon>Prymnesiophyceae</taxon>
        <taxon>Phaeocystales</taxon>
        <taxon>Phaeocystaceae</taxon>
        <taxon>Phaeocystis</taxon>
    </lineage>
</organism>
<sequence length="415" mass="45546">MGAARVWIALALAPTMTSLALRPALRVPSTRPRGICAMYAGATRKRWFSDEFGFNEFGPKNVVLEAAPDTFFEVLPREKDADGSILKSLANGQQWAIGTFSTPTLSELRRRYQERRSAPAAGQDHRGLRFSAIEADVIDLHADASNLHATFQVASQFNCLEMPSDSYTPAAGITGYVNDRTQGPACALCTAPALIYRNYLHSPHGQLDNLDEMSSALQNDDGRLWTMRNGYTLSKPQRLDELRRAIEGASATVADREQLLGHLKVGVHADIAVTRKDEQGHQGRIEESMVVSHVLGSACAVAYNPGTRADEWEPFARLVLEASYEACVLAALENRDRHDGMAGSKKLFLTLLGGDAFGNPQSWILDAIRRALRKFEHEDLDVFLVCYEGVDAGSRKLEEELDAMGGGPEAAMVPW</sequence>
<evidence type="ECO:0008006" key="3">
    <source>
        <dbReference type="Google" id="ProtNLM"/>
    </source>
</evidence>
<evidence type="ECO:0000256" key="1">
    <source>
        <dbReference type="SAM" id="SignalP"/>
    </source>
</evidence>
<evidence type="ECO:0000313" key="2">
    <source>
        <dbReference type="EMBL" id="CAD8499119.1"/>
    </source>
</evidence>
<keyword evidence="1" id="KW-0732">Signal</keyword>
<reference evidence="2" key="1">
    <citation type="submission" date="2021-01" db="EMBL/GenBank/DDBJ databases">
        <authorList>
            <person name="Corre E."/>
            <person name="Pelletier E."/>
            <person name="Niang G."/>
            <person name="Scheremetjew M."/>
            <person name="Finn R."/>
            <person name="Kale V."/>
            <person name="Holt S."/>
            <person name="Cochrane G."/>
            <person name="Meng A."/>
            <person name="Brown T."/>
            <person name="Cohen L."/>
        </authorList>
    </citation>
    <scope>NUCLEOTIDE SEQUENCE</scope>
    <source>
        <strain evidence="2">CCMP1374</strain>
    </source>
</reference>
<dbReference type="AlphaFoldDB" id="A0A7S0HV30"/>
<proteinExistence type="predicted"/>
<protein>
    <recommendedName>
        <fullName evidence="3">Macro domain-containing protein</fullName>
    </recommendedName>
</protein>
<feature type="chain" id="PRO_5030665659" description="Macro domain-containing protein" evidence="1">
    <location>
        <begin position="21"/>
        <end position="415"/>
    </location>
</feature>